<evidence type="ECO:0000313" key="2">
    <source>
        <dbReference type="EMBL" id="NME51929.1"/>
    </source>
</evidence>
<accession>A0A848CGE5</accession>
<evidence type="ECO:0000313" key="3">
    <source>
        <dbReference type="Proteomes" id="UP000522333"/>
    </source>
</evidence>
<dbReference type="AlphaFoldDB" id="A0A848CGE5"/>
<evidence type="ECO:0000256" key="1">
    <source>
        <dbReference type="SAM" id="MobiDB-lite"/>
    </source>
</evidence>
<comment type="caution">
    <text evidence="2">The sequence shown here is derived from an EMBL/GenBank/DDBJ whole genome shotgun (WGS) entry which is preliminary data.</text>
</comment>
<dbReference type="Proteomes" id="UP000522333">
    <property type="component" value="Unassembled WGS sequence"/>
</dbReference>
<feature type="region of interest" description="Disordered" evidence="1">
    <location>
        <begin position="57"/>
        <end position="87"/>
    </location>
</feature>
<proteinExistence type="predicted"/>
<gene>
    <name evidence="2" type="ORF">HF854_05170</name>
</gene>
<name>A0A848CGE5_9BACT</name>
<sequence length="157" mass="17755">MRITWKIEKKRGNLRPVLTYTVTLEDFERQLATPPLSITSLIPEPPESWQEHCWPGQHERAGQDDAGERPCYQLSIPSHKGRHGSQSLRLPWREDNSYPEVEASFRLLREAFASELERAGASRPMHEENSLELGGTALRSVAPAILGQRFLEAVGKA</sequence>
<organism evidence="2 3">
    <name type="scientific">Desulfovibrio piger</name>
    <dbReference type="NCBI Taxonomy" id="901"/>
    <lineage>
        <taxon>Bacteria</taxon>
        <taxon>Pseudomonadati</taxon>
        <taxon>Thermodesulfobacteriota</taxon>
        <taxon>Desulfovibrionia</taxon>
        <taxon>Desulfovibrionales</taxon>
        <taxon>Desulfovibrionaceae</taxon>
        <taxon>Desulfovibrio</taxon>
    </lineage>
</organism>
<reference evidence="2 3" key="1">
    <citation type="submission" date="2020-04" db="EMBL/GenBank/DDBJ databases">
        <authorList>
            <person name="Hitch T.C.A."/>
            <person name="Wylensek D."/>
            <person name="Clavel T."/>
        </authorList>
    </citation>
    <scope>NUCLEOTIDE SEQUENCE [LARGE SCALE GENOMIC DNA]</scope>
    <source>
        <strain evidence="2 3">PG-251-APC-1</strain>
    </source>
</reference>
<dbReference type="RefSeq" id="WP_168935333.1">
    <property type="nucleotide sequence ID" value="NZ_CAJKKT010000008.1"/>
</dbReference>
<protein>
    <submittedName>
        <fullName evidence="2">Uncharacterized protein</fullName>
    </submittedName>
</protein>
<feature type="compositionally biased region" description="Basic and acidic residues" evidence="1">
    <location>
        <begin position="57"/>
        <end position="68"/>
    </location>
</feature>
<dbReference type="EMBL" id="JABAFY010000013">
    <property type="protein sequence ID" value="NME51929.1"/>
    <property type="molecule type" value="Genomic_DNA"/>
</dbReference>